<name>A0A2K8KT61_9GAMM</name>
<protein>
    <submittedName>
        <fullName evidence="1">Uncharacterized protein</fullName>
    </submittedName>
</protein>
<accession>A0A2K8KT61</accession>
<keyword evidence="2" id="KW-1185">Reference proteome</keyword>
<evidence type="ECO:0000313" key="1">
    <source>
        <dbReference type="EMBL" id="ATX77061.1"/>
    </source>
</evidence>
<dbReference type="EMBL" id="CP011797">
    <property type="protein sequence ID" value="ATX77061.1"/>
    <property type="molecule type" value="Genomic_DNA"/>
</dbReference>
<reference evidence="1 2" key="1">
    <citation type="journal article" date="2017" name="Environ. Microbiol.">
        <title>Genomic and physiological analyses of 'Reinekea forsetii' reveal a versatile opportunistic lifestyle during spring algae blooms.</title>
        <authorList>
            <person name="Avci B."/>
            <person name="Hahnke R.L."/>
            <person name="Chafee M."/>
            <person name="Fischer T."/>
            <person name="Gruber-Vodicka H."/>
            <person name="Tegetmeyer H.E."/>
            <person name="Harder J."/>
            <person name="Fuchs B.M."/>
            <person name="Amann R.I."/>
            <person name="Teeling H."/>
        </authorList>
    </citation>
    <scope>NUCLEOTIDE SEQUENCE [LARGE SCALE GENOMIC DNA]</scope>
    <source>
        <strain evidence="1 2">Hel1_31_D35</strain>
    </source>
</reference>
<sequence length="44" mass="5061">MIEINRRLYLDDAFQEIDPEFTTLQSCIDNLYGLITAEAKVSLP</sequence>
<dbReference type="AlphaFoldDB" id="A0A2K8KT61"/>
<evidence type="ECO:0000313" key="2">
    <source>
        <dbReference type="Proteomes" id="UP000229757"/>
    </source>
</evidence>
<proteinExistence type="predicted"/>
<organism evidence="1 2">
    <name type="scientific">Reinekea forsetii</name>
    <dbReference type="NCBI Taxonomy" id="1336806"/>
    <lineage>
        <taxon>Bacteria</taxon>
        <taxon>Pseudomonadati</taxon>
        <taxon>Pseudomonadota</taxon>
        <taxon>Gammaproteobacteria</taxon>
        <taxon>Oceanospirillales</taxon>
        <taxon>Saccharospirillaceae</taxon>
        <taxon>Reinekea</taxon>
    </lineage>
</organism>
<gene>
    <name evidence="1" type="ORF">REIFOR_01924</name>
</gene>
<dbReference type="Proteomes" id="UP000229757">
    <property type="component" value="Chromosome"/>
</dbReference>
<dbReference type="KEGG" id="rfo:REIFOR_01924"/>